<keyword evidence="1" id="KW-0812">Transmembrane</keyword>
<feature type="transmembrane region" description="Helical" evidence="1">
    <location>
        <begin position="50"/>
        <end position="71"/>
    </location>
</feature>
<dbReference type="InterPro" id="IPR043765">
    <property type="entry name" value="DUF5711"/>
</dbReference>
<evidence type="ECO:0000313" key="3">
    <source>
        <dbReference type="Proteomes" id="UP000199315"/>
    </source>
</evidence>
<name>A0A1D3TXY5_9FIRM</name>
<organism evidence="2 3">
    <name type="scientific">Anaerobium acetethylicum</name>
    <dbReference type="NCBI Taxonomy" id="1619234"/>
    <lineage>
        <taxon>Bacteria</taxon>
        <taxon>Bacillati</taxon>
        <taxon>Bacillota</taxon>
        <taxon>Clostridia</taxon>
        <taxon>Lachnospirales</taxon>
        <taxon>Lachnospiraceae</taxon>
        <taxon>Anaerobium</taxon>
    </lineage>
</organism>
<sequence>MKKTGPVLRNIKKGNVYGDGQNKAVSDKNRIGETGNEYDEKIRKHRKSSLLKFIIIAIIAAAASAGLYFAWQNKVYSSYEVISSIERKDTATTKYKDYNGKIIKYGMDGASCTDADNTALWNQTYEMQNPIIDICENYIAIGDKKGNSIYVFNAEGLQGEIDTLMPIQQIEVSSQGVVAAVLEDGEVTWINFYDKEGKLLVDNKTTMSNSGYPMDIALSNDGEKLAISYLLVNSGVIKTNIAFYNFGSVGQNELDNLVSGYEYDKTVVPSVEFLNNTTAAAFGDNEISLYVGSQKPVVSGKIEVKDEIKSIFYSEEYIGLVFDNDDIENRYRMVIYDLNCKKIMEKAFNRDYDTIKIEGKKIVLFNELECSIYNFRGIEKFHSAFDNEIIDVIPVSGFNKYLIINASETEKIRLK</sequence>
<dbReference type="InterPro" id="IPR036322">
    <property type="entry name" value="WD40_repeat_dom_sf"/>
</dbReference>
<dbReference type="STRING" id="1619234.SAMN05421730_103545"/>
<dbReference type="RefSeq" id="WP_091236565.1">
    <property type="nucleotide sequence ID" value="NZ_FMKA01000035.1"/>
</dbReference>
<dbReference type="SUPFAM" id="SSF50978">
    <property type="entry name" value="WD40 repeat-like"/>
    <property type="match status" value="1"/>
</dbReference>
<dbReference type="Proteomes" id="UP000199315">
    <property type="component" value="Unassembled WGS sequence"/>
</dbReference>
<keyword evidence="1" id="KW-0472">Membrane</keyword>
<accession>A0A1D3TXY5</accession>
<keyword evidence="3" id="KW-1185">Reference proteome</keyword>
<proteinExistence type="predicted"/>
<reference evidence="2 3" key="1">
    <citation type="submission" date="2016-09" db="EMBL/GenBank/DDBJ databases">
        <authorList>
            <person name="Capua I."/>
            <person name="De Benedictis P."/>
            <person name="Joannis T."/>
            <person name="Lombin L.H."/>
            <person name="Cattoli G."/>
        </authorList>
    </citation>
    <scope>NUCLEOTIDE SEQUENCE [LARGE SCALE GENOMIC DNA]</scope>
    <source>
        <strain evidence="2 3">GluBS11</strain>
    </source>
</reference>
<keyword evidence="1" id="KW-1133">Transmembrane helix</keyword>
<evidence type="ECO:0000256" key="1">
    <source>
        <dbReference type="SAM" id="Phobius"/>
    </source>
</evidence>
<dbReference type="Pfam" id="PF18975">
    <property type="entry name" value="DUF5711"/>
    <property type="match status" value="1"/>
</dbReference>
<evidence type="ECO:0000313" key="2">
    <source>
        <dbReference type="EMBL" id="SCP99249.1"/>
    </source>
</evidence>
<dbReference type="OrthoDB" id="1779345at2"/>
<protein>
    <submittedName>
        <fullName evidence="2">Uncharacterized protein</fullName>
    </submittedName>
</protein>
<dbReference type="AlphaFoldDB" id="A0A1D3TXY5"/>
<gene>
    <name evidence="2" type="ORF">SAMN05421730_103545</name>
</gene>
<dbReference type="EMBL" id="FMKA01000035">
    <property type="protein sequence ID" value="SCP99249.1"/>
    <property type="molecule type" value="Genomic_DNA"/>
</dbReference>